<accession>A0A5D3GFN1</accession>
<protein>
    <submittedName>
        <fullName evidence="1">Uncharacterized protein</fullName>
    </submittedName>
</protein>
<dbReference type="Proteomes" id="UP000324029">
    <property type="component" value="Unassembled WGS sequence"/>
</dbReference>
<proteinExistence type="predicted"/>
<gene>
    <name evidence="1" type="ORF">FXO26_10620</name>
</gene>
<evidence type="ECO:0000313" key="1">
    <source>
        <dbReference type="EMBL" id="TYK58518.1"/>
    </source>
</evidence>
<evidence type="ECO:0000313" key="2">
    <source>
        <dbReference type="Proteomes" id="UP000324029"/>
    </source>
</evidence>
<sequence length="64" mass="7110">MQLDAFVKVREYIKIAEARLQGTLVAIRAWNAGRSNPLNTVSLALRVAEFDPKLLNELEAADAQ</sequence>
<reference evidence="1 2" key="2">
    <citation type="submission" date="2019-08" db="EMBL/GenBank/DDBJ databases">
        <authorList>
            <person name="Brilhante M."/>
            <person name="Perreten V."/>
        </authorList>
    </citation>
    <scope>NUCLEOTIDE SEQUENCE [LARGE SCALE GENOMIC DNA]</scope>
    <source>
        <strain evidence="1 2">MCP106</strain>
    </source>
</reference>
<name>A0A5D3GFN1_9PSED</name>
<dbReference type="EMBL" id="VSRO01000004">
    <property type="protein sequence ID" value="TYK58518.1"/>
    <property type="molecule type" value="Genomic_DNA"/>
</dbReference>
<reference evidence="1 2" key="1">
    <citation type="submission" date="2019-08" db="EMBL/GenBank/DDBJ databases">
        <title>Subclass B2 metallo-beta lactamase from Pseudomonas synxantha.</title>
        <authorList>
            <person name="Poirel L."/>
            <person name="Palmieri M."/>
            <person name="Masseron A."/>
            <person name="Perreten V."/>
            <person name="Nordman P."/>
        </authorList>
    </citation>
    <scope>NUCLEOTIDE SEQUENCE [LARGE SCALE GENOMIC DNA]</scope>
    <source>
        <strain evidence="1 2">MCP106</strain>
    </source>
</reference>
<organism evidence="1 2">
    <name type="scientific">Pseudomonas synxantha</name>
    <dbReference type="NCBI Taxonomy" id="47883"/>
    <lineage>
        <taxon>Bacteria</taxon>
        <taxon>Pseudomonadati</taxon>
        <taxon>Pseudomonadota</taxon>
        <taxon>Gammaproteobacteria</taxon>
        <taxon>Pseudomonadales</taxon>
        <taxon>Pseudomonadaceae</taxon>
        <taxon>Pseudomonas</taxon>
    </lineage>
</organism>
<dbReference type="AlphaFoldDB" id="A0A5D3GFN1"/>
<comment type="caution">
    <text evidence="1">The sequence shown here is derived from an EMBL/GenBank/DDBJ whole genome shotgun (WGS) entry which is preliminary data.</text>
</comment>